<protein>
    <submittedName>
        <fullName evidence="2">Uncharacterized protein</fullName>
    </submittedName>
</protein>
<feature type="region of interest" description="Disordered" evidence="1">
    <location>
        <begin position="1"/>
        <end position="26"/>
    </location>
</feature>
<dbReference type="OrthoDB" id="2830640at2759"/>
<reference evidence="2 3" key="1">
    <citation type="submission" date="2016-05" db="EMBL/GenBank/DDBJ databases">
        <title>A degradative enzymes factory behind the ericoid mycorrhizal symbiosis.</title>
        <authorList>
            <consortium name="DOE Joint Genome Institute"/>
            <person name="Martino E."/>
            <person name="Morin E."/>
            <person name="Grelet G."/>
            <person name="Kuo A."/>
            <person name="Kohler A."/>
            <person name="Daghino S."/>
            <person name="Barry K."/>
            <person name="Choi C."/>
            <person name="Cichocki N."/>
            <person name="Clum A."/>
            <person name="Copeland A."/>
            <person name="Hainaut M."/>
            <person name="Haridas S."/>
            <person name="Labutti K."/>
            <person name="Lindquist E."/>
            <person name="Lipzen A."/>
            <person name="Khouja H.-R."/>
            <person name="Murat C."/>
            <person name="Ohm R."/>
            <person name="Olson A."/>
            <person name="Spatafora J."/>
            <person name="Veneault-Fourrey C."/>
            <person name="Henrissat B."/>
            <person name="Grigoriev I."/>
            <person name="Martin F."/>
            <person name="Perotto S."/>
        </authorList>
    </citation>
    <scope>NUCLEOTIDE SEQUENCE [LARGE SCALE GENOMIC DNA]</scope>
    <source>
        <strain evidence="2 3">UAMH 7357</strain>
    </source>
</reference>
<sequence length="346" mass="39115">MNSQALPPKRERDSNTKTPAPQPGSSAYARLDVLRGQAGSSIHLNLGRENLDVLDERQVMPGLEYFVKYAAWNASGDPLLYWSCRANLQVWIGEGSGQMSAAFSISSQRFCSVCAEIGFSQSFLQKVIAKAPMFEYRFDFPEIAYESTPPSHLEIAMSTFENDSFFCLLRYDLQKKKSKALIFLKARDYLRKNRPLLLQHLIAWFDPNRATLHRRPLMILNSLLDFIQYEAHQHVRWRLELYSLESRLGVTRDGDALRLGGYAEVDHDFALLNADLAGFAKKLADTELSASTILEHAKALQRLVGYCEEYETLDARGQSSSAKPIVSENKEESKQPSFGQNSIFAT</sequence>
<feature type="compositionally biased region" description="Polar residues" evidence="1">
    <location>
        <begin position="335"/>
        <end position="346"/>
    </location>
</feature>
<evidence type="ECO:0000313" key="2">
    <source>
        <dbReference type="EMBL" id="PMD24628.1"/>
    </source>
</evidence>
<keyword evidence="3" id="KW-1185">Reference proteome</keyword>
<dbReference type="AlphaFoldDB" id="A0A2J6QEH4"/>
<evidence type="ECO:0000313" key="3">
    <source>
        <dbReference type="Proteomes" id="UP000235672"/>
    </source>
</evidence>
<gene>
    <name evidence="2" type="ORF">NA56DRAFT_493636</name>
</gene>
<accession>A0A2J6QEH4</accession>
<feature type="compositionally biased region" description="Polar residues" evidence="1">
    <location>
        <begin position="16"/>
        <end position="25"/>
    </location>
</feature>
<proteinExistence type="predicted"/>
<organism evidence="2 3">
    <name type="scientific">Hyaloscypha hepaticicola</name>
    <dbReference type="NCBI Taxonomy" id="2082293"/>
    <lineage>
        <taxon>Eukaryota</taxon>
        <taxon>Fungi</taxon>
        <taxon>Dikarya</taxon>
        <taxon>Ascomycota</taxon>
        <taxon>Pezizomycotina</taxon>
        <taxon>Leotiomycetes</taxon>
        <taxon>Helotiales</taxon>
        <taxon>Hyaloscyphaceae</taxon>
        <taxon>Hyaloscypha</taxon>
    </lineage>
</organism>
<name>A0A2J6QEH4_9HELO</name>
<dbReference type="EMBL" id="KZ613472">
    <property type="protein sequence ID" value="PMD24628.1"/>
    <property type="molecule type" value="Genomic_DNA"/>
</dbReference>
<dbReference type="Proteomes" id="UP000235672">
    <property type="component" value="Unassembled WGS sequence"/>
</dbReference>
<evidence type="ECO:0000256" key="1">
    <source>
        <dbReference type="SAM" id="MobiDB-lite"/>
    </source>
</evidence>
<feature type="region of interest" description="Disordered" evidence="1">
    <location>
        <begin position="318"/>
        <end position="346"/>
    </location>
</feature>